<dbReference type="AlphaFoldDB" id="A0A1Q9R7S8"/>
<comment type="caution">
    <text evidence="1">The sequence shown here is derived from an EMBL/GenBank/DDBJ whole genome shotgun (WGS) entry which is preliminary data.</text>
</comment>
<dbReference type="EMBL" id="MKZO01000012">
    <property type="protein sequence ID" value="OLS63421.1"/>
    <property type="molecule type" value="Genomic_DNA"/>
</dbReference>
<sequence length="53" mass="6068">MTSSRQSCSDAERTQLMDAAQRVLVGWQPSAEQQPVEEKLVKLMQERFKGRTT</sequence>
<evidence type="ECO:0000313" key="1">
    <source>
        <dbReference type="EMBL" id="OLS63421.1"/>
    </source>
</evidence>
<name>A0A1Q9R7S8_PSEPU</name>
<dbReference type="RefSeq" id="WP_178391975.1">
    <property type="nucleotide sequence ID" value="NZ_MKZO01000012.1"/>
</dbReference>
<dbReference type="Proteomes" id="UP000186736">
    <property type="component" value="Unassembled WGS sequence"/>
</dbReference>
<reference evidence="1 2" key="1">
    <citation type="submission" date="2016-10" db="EMBL/GenBank/DDBJ databases">
        <title>Genome Sequence of Pseudomonas putida GM4FR.</title>
        <authorList>
            <person name="Poehlein A."/>
            <person name="Wemheuer F."/>
            <person name="Hollensteiner J."/>
            <person name="Wemheuer B."/>
        </authorList>
    </citation>
    <scope>NUCLEOTIDE SEQUENCE [LARGE SCALE GENOMIC DNA]</scope>
    <source>
        <strain evidence="1 2">GM4FR</strain>
    </source>
</reference>
<gene>
    <name evidence="1" type="ORF">PSEMO_15600</name>
</gene>
<protein>
    <submittedName>
        <fullName evidence="1">Uncharacterized protein</fullName>
    </submittedName>
</protein>
<proteinExistence type="predicted"/>
<accession>A0A1Q9R7S8</accession>
<organism evidence="1 2">
    <name type="scientific">Pseudomonas putida</name>
    <name type="common">Arthrobacter siderocapsulatus</name>
    <dbReference type="NCBI Taxonomy" id="303"/>
    <lineage>
        <taxon>Bacteria</taxon>
        <taxon>Pseudomonadati</taxon>
        <taxon>Pseudomonadota</taxon>
        <taxon>Gammaproteobacteria</taxon>
        <taxon>Pseudomonadales</taxon>
        <taxon>Pseudomonadaceae</taxon>
        <taxon>Pseudomonas</taxon>
    </lineage>
</organism>
<evidence type="ECO:0000313" key="2">
    <source>
        <dbReference type="Proteomes" id="UP000186736"/>
    </source>
</evidence>